<keyword evidence="2 8" id="KW-0813">Transport</keyword>
<proteinExistence type="inferred from homology"/>
<keyword evidence="3" id="KW-1003">Cell membrane</keyword>
<dbReference type="EMBL" id="JAJHVV010000007">
    <property type="protein sequence ID" value="MCK6264191.1"/>
    <property type="molecule type" value="Genomic_DNA"/>
</dbReference>
<sequence length="237" mass="25578">MTILNSIHSQLGVMTWPLTVMSFLVIMILLERTLFLIFNSKTNGKSLLRSLSQIDFTDSASVDAFSKSSLEKSSTLDQGVGMLLAHQRFDKPLREEAVTIWLQKKRQSYISGLKILSIIGVISPLVGLLGTVIGLIEMFKSLGASQGSIEPALLADGLGLAMSTTAAGLLIALPAITGAQLFHLWADNTLSKIELGLNHCNLLLEGVSFETAIEKKDLIQSSRNSQCKSTLSSTVLS</sequence>
<feature type="transmembrane region" description="Helical" evidence="9">
    <location>
        <begin position="20"/>
        <end position="39"/>
    </location>
</feature>
<keyword evidence="5 8" id="KW-0653">Protein transport</keyword>
<feature type="transmembrane region" description="Helical" evidence="9">
    <location>
        <begin position="115"/>
        <end position="139"/>
    </location>
</feature>
<dbReference type="PANTHER" id="PTHR30625:SF15">
    <property type="entry name" value="BIOPOLYMER TRANSPORT PROTEIN EXBB"/>
    <property type="match status" value="1"/>
</dbReference>
<evidence type="ECO:0000256" key="7">
    <source>
        <dbReference type="ARBA" id="ARBA00023136"/>
    </source>
</evidence>
<keyword evidence="7 9" id="KW-0472">Membrane</keyword>
<dbReference type="Proteomes" id="UP001139559">
    <property type="component" value="Unassembled WGS sequence"/>
</dbReference>
<evidence type="ECO:0000256" key="5">
    <source>
        <dbReference type="ARBA" id="ARBA00022927"/>
    </source>
</evidence>
<dbReference type="Pfam" id="PF01618">
    <property type="entry name" value="MotA_ExbB"/>
    <property type="match status" value="1"/>
</dbReference>
<dbReference type="GO" id="GO:0005886">
    <property type="term" value="C:plasma membrane"/>
    <property type="evidence" value="ECO:0007669"/>
    <property type="project" value="UniProtKB-SubCell"/>
</dbReference>
<organism evidence="11 12">
    <name type="scientific">Vibrio amylolyticus</name>
    <dbReference type="NCBI Taxonomy" id="2847292"/>
    <lineage>
        <taxon>Bacteria</taxon>
        <taxon>Pseudomonadati</taxon>
        <taxon>Pseudomonadota</taxon>
        <taxon>Gammaproteobacteria</taxon>
        <taxon>Vibrionales</taxon>
        <taxon>Vibrionaceae</taxon>
        <taxon>Vibrio</taxon>
    </lineage>
</organism>
<feature type="domain" description="MotA/TolQ/ExbB proton channel" evidence="10">
    <location>
        <begin position="86"/>
        <end position="194"/>
    </location>
</feature>
<evidence type="ECO:0000256" key="1">
    <source>
        <dbReference type="ARBA" id="ARBA00004651"/>
    </source>
</evidence>
<evidence type="ECO:0000256" key="4">
    <source>
        <dbReference type="ARBA" id="ARBA00022692"/>
    </source>
</evidence>
<name>A0A9X1XKN1_9VIBR</name>
<dbReference type="AlphaFoldDB" id="A0A9X1XKN1"/>
<comment type="similarity">
    <text evidence="8">Belongs to the exbB/tolQ family.</text>
</comment>
<comment type="subcellular location">
    <subcellularLocation>
        <location evidence="1">Cell membrane</location>
        <topology evidence="1">Multi-pass membrane protein</topology>
    </subcellularLocation>
    <subcellularLocation>
        <location evidence="8">Membrane</location>
        <topology evidence="8">Multi-pass membrane protein</topology>
    </subcellularLocation>
</comment>
<evidence type="ECO:0000256" key="2">
    <source>
        <dbReference type="ARBA" id="ARBA00022448"/>
    </source>
</evidence>
<dbReference type="GO" id="GO:0017038">
    <property type="term" value="P:protein import"/>
    <property type="evidence" value="ECO:0007669"/>
    <property type="project" value="TreeGrafter"/>
</dbReference>
<evidence type="ECO:0000313" key="12">
    <source>
        <dbReference type="Proteomes" id="UP001139559"/>
    </source>
</evidence>
<dbReference type="InterPro" id="IPR002898">
    <property type="entry name" value="MotA_ExbB_proton_chnl"/>
</dbReference>
<comment type="caution">
    <text evidence="11">The sequence shown here is derived from an EMBL/GenBank/DDBJ whole genome shotgun (WGS) entry which is preliminary data.</text>
</comment>
<keyword evidence="6 9" id="KW-1133">Transmembrane helix</keyword>
<evidence type="ECO:0000256" key="8">
    <source>
        <dbReference type="RuleBase" id="RU004057"/>
    </source>
</evidence>
<evidence type="ECO:0000256" key="9">
    <source>
        <dbReference type="SAM" id="Phobius"/>
    </source>
</evidence>
<accession>A0A9X1XKN1</accession>
<protein>
    <submittedName>
        <fullName evidence="11">MotA/TolQ/ExbB proton channel family protein</fullName>
    </submittedName>
</protein>
<evidence type="ECO:0000256" key="6">
    <source>
        <dbReference type="ARBA" id="ARBA00022989"/>
    </source>
</evidence>
<feature type="transmembrane region" description="Helical" evidence="9">
    <location>
        <begin position="159"/>
        <end position="182"/>
    </location>
</feature>
<keyword evidence="4 9" id="KW-0812">Transmembrane</keyword>
<gene>
    <name evidence="11" type="ORF">KP803_13000</name>
</gene>
<evidence type="ECO:0000313" key="11">
    <source>
        <dbReference type="EMBL" id="MCK6264191.1"/>
    </source>
</evidence>
<evidence type="ECO:0000259" key="10">
    <source>
        <dbReference type="Pfam" id="PF01618"/>
    </source>
</evidence>
<dbReference type="RefSeq" id="WP_248009262.1">
    <property type="nucleotide sequence ID" value="NZ_JAJHVV010000007.1"/>
</dbReference>
<reference evidence="11" key="1">
    <citation type="submission" date="2021-11" db="EMBL/GenBank/DDBJ databases">
        <title>Vibrio ZSDE26 sp. nov. and Vibrio ZSDZ34 sp. nov., isolated from coastal seawater in Qingdao.</title>
        <authorList>
            <person name="Zhang P."/>
        </authorList>
    </citation>
    <scope>NUCLEOTIDE SEQUENCE</scope>
    <source>
        <strain evidence="11">ZSDE26</strain>
    </source>
</reference>
<evidence type="ECO:0000256" key="3">
    <source>
        <dbReference type="ARBA" id="ARBA00022475"/>
    </source>
</evidence>
<dbReference type="InterPro" id="IPR050790">
    <property type="entry name" value="ExbB/TolQ_transport"/>
</dbReference>
<keyword evidence="12" id="KW-1185">Reference proteome</keyword>
<dbReference type="PANTHER" id="PTHR30625">
    <property type="entry name" value="PROTEIN TOLQ"/>
    <property type="match status" value="1"/>
</dbReference>